<evidence type="ECO:0000313" key="2">
    <source>
        <dbReference type="EMBL" id="EAT39073.1"/>
    </source>
</evidence>
<dbReference type="AlphaFoldDB" id="Q16WT8"/>
<dbReference type="EMBL" id="CH477554">
    <property type="protein sequence ID" value="EAT39073.1"/>
    <property type="molecule type" value="Genomic_DNA"/>
</dbReference>
<reference evidence="2" key="3">
    <citation type="submission" date="2012-09" db="EMBL/GenBank/DDBJ databases">
        <authorList>
            <consortium name="VectorBase"/>
        </authorList>
    </citation>
    <scope>NUCLEOTIDE SEQUENCE</scope>
    <source>
        <strain evidence="2">Liverpool</strain>
    </source>
</reference>
<reference evidence="2" key="1">
    <citation type="submission" date="2005-10" db="EMBL/GenBank/DDBJ databases">
        <authorList>
            <person name="Loftus B.J."/>
            <person name="Nene V.M."/>
            <person name="Hannick L.I."/>
            <person name="Bidwell S."/>
            <person name="Haas B."/>
            <person name="Amedeo P."/>
            <person name="Orvis J."/>
            <person name="Wortman J.R."/>
            <person name="White O.R."/>
            <person name="Salzberg S."/>
            <person name="Shumway M."/>
            <person name="Koo H."/>
            <person name="Zhao Y."/>
            <person name="Holmes M."/>
            <person name="Miller J."/>
            <person name="Schatz M."/>
            <person name="Pop M."/>
            <person name="Pai G."/>
            <person name="Utterback T."/>
            <person name="Rogers Y.-H."/>
            <person name="Kravitz S."/>
            <person name="Fraser C.M."/>
        </authorList>
    </citation>
    <scope>NUCLEOTIDE SEQUENCE</scope>
    <source>
        <strain evidence="2">Liverpool</strain>
    </source>
</reference>
<name>Q16WT8_AEDAE</name>
<reference evidence="2" key="2">
    <citation type="journal article" date="2007" name="Science">
        <title>Genome sequence of Aedes aegypti, a major arbovirus vector.</title>
        <authorList>
            <person name="Nene V."/>
            <person name="Wortman J.R."/>
            <person name="Lawson D."/>
            <person name="Haas B."/>
            <person name="Kodira C."/>
            <person name="Tu Z.J."/>
            <person name="Loftus B."/>
            <person name="Xi Z."/>
            <person name="Megy K."/>
            <person name="Grabherr M."/>
            <person name="Ren Q."/>
            <person name="Zdobnov E.M."/>
            <person name="Lobo N.F."/>
            <person name="Campbell K.S."/>
            <person name="Brown S.E."/>
            <person name="Bonaldo M.F."/>
            <person name="Zhu J."/>
            <person name="Sinkins S.P."/>
            <person name="Hogenkamp D.G."/>
            <person name="Amedeo P."/>
            <person name="Arensburger P."/>
            <person name="Atkinson P.W."/>
            <person name="Bidwell S."/>
            <person name="Biedler J."/>
            <person name="Birney E."/>
            <person name="Bruggner R.V."/>
            <person name="Costas J."/>
            <person name="Coy M.R."/>
            <person name="Crabtree J."/>
            <person name="Crawford M."/>
            <person name="Debruyn B."/>
            <person name="Decaprio D."/>
            <person name="Eiglmeier K."/>
            <person name="Eisenstadt E."/>
            <person name="El-Dorry H."/>
            <person name="Gelbart W.M."/>
            <person name="Gomes S.L."/>
            <person name="Hammond M."/>
            <person name="Hannick L.I."/>
            <person name="Hogan J.R."/>
            <person name="Holmes M.H."/>
            <person name="Jaffe D."/>
            <person name="Johnston J.S."/>
            <person name="Kennedy R.C."/>
            <person name="Koo H."/>
            <person name="Kravitz S."/>
            <person name="Kriventseva E.V."/>
            <person name="Kulp D."/>
            <person name="Labutti K."/>
            <person name="Lee E."/>
            <person name="Li S."/>
            <person name="Lovin D.D."/>
            <person name="Mao C."/>
            <person name="Mauceli E."/>
            <person name="Menck C.F."/>
            <person name="Miller J.R."/>
            <person name="Montgomery P."/>
            <person name="Mori A."/>
            <person name="Nascimento A.L."/>
            <person name="Naveira H.F."/>
            <person name="Nusbaum C."/>
            <person name="O'leary S."/>
            <person name="Orvis J."/>
            <person name="Pertea M."/>
            <person name="Quesneville H."/>
            <person name="Reidenbach K.R."/>
            <person name="Rogers Y.H."/>
            <person name="Roth C.W."/>
            <person name="Schneider J.R."/>
            <person name="Schatz M."/>
            <person name="Shumway M."/>
            <person name="Stanke M."/>
            <person name="Stinson E.O."/>
            <person name="Tubio J.M."/>
            <person name="Vanzee J.P."/>
            <person name="Verjovski-Almeida S."/>
            <person name="Werner D."/>
            <person name="White O."/>
            <person name="Wyder S."/>
            <person name="Zeng Q."/>
            <person name="Zhao Q."/>
            <person name="Zhao Y."/>
            <person name="Hill C.A."/>
            <person name="Raikhel A.S."/>
            <person name="Soares M.B."/>
            <person name="Knudson D.L."/>
            <person name="Lee N.H."/>
            <person name="Galagan J."/>
            <person name="Salzberg S.L."/>
            <person name="Paulsen I.T."/>
            <person name="Dimopoulos G."/>
            <person name="Collins F.H."/>
            <person name="Birren B."/>
            <person name="Fraser-Liggett C.M."/>
            <person name="Severson D.W."/>
        </authorList>
    </citation>
    <scope>NUCLEOTIDE SEQUENCE [LARGE SCALE GENOMIC DNA]</scope>
    <source>
        <strain evidence="2">Liverpool</strain>
    </source>
</reference>
<dbReference type="Proteomes" id="UP000682892">
    <property type="component" value="Unassembled WGS sequence"/>
</dbReference>
<organism evidence="2 3">
    <name type="scientific">Aedes aegypti</name>
    <name type="common">Yellowfever mosquito</name>
    <name type="synonym">Culex aegypti</name>
    <dbReference type="NCBI Taxonomy" id="7159"/>
    <lineage>
        <taxon>Eukaryota</taxon>
        <taxon>Metazoa</taxon>
        <taxon>Ecdysozoa</taxon>
        <taxon>Arthropoda</taxon>
        <taxon>Hexapoda</taxon>
        <taxon>Insecta</taxon>
        <taxon>Pterygota</taxon>
        <taxon>Neoptera</taxon>
        <taxon>Endopterygota</taxon>
        <taxon>Diptera</taxon>
        <taxon>Nematocera</taxon>
        <taxon>Culicoidea</taxon>
        <taxon>Culicidae</taxon>
        <taxon>Culicinae</taxon>
        <taxon>Aedini</taxon>
        <taxon>Aedes</taxon>
        <taxon>Stegomyia</taxon>
    </lineage>
</organism>
<dbReference type="HOGENOM" id="CLU_2544420_0_0_1"/>
<accession>Q16WT8</accession>
<evidence type="ECO:0000313" key="3">
    <source>
        <dbReference type="Proteomes" id="UP000682892"/>
    </source>
</evidence>
<feature type="region of interest" description="Disordered" evidence="1">
    <location>
        <begin position="58"/>
        <end position="83"/>
    </location>
</feature>
<sequence length="83" mass="9147">MRMDSDSGRESVGNSKNDQSANNVAVRDLLQDPIVAASAPSTPPAVYRNSACTTNHLKKRNHHQSHGRQLLQRPMIRHPGHQG</sequence>
<evidence type="ECO:0000256" key="1">
    <source>
        <dbReference type="SAM" id="MobiDB-lite"/>
    </source>
</evidence>
<dbReference type="PaxDb" id="7159-AAEL009103-PA"/>
<gene>
    <name evidence="2" type="ORF">AaeL_AAEL009103</name>
</gene>
<proteinExistence type="predicted"/>
<feature type="region of interest" description="Disordered" evidence="1">
    <location>
        <begin position="1"/>
        <end position="24"/>
    </location>
</feature>
<protein>
    <submittedName>
        <fullName evidence="2">AAEL009103-PA</fullName>
    </submittedName>
</protein>
<feature type="compositionally biased region" description="Polar residues" evidence="1">
    <location>
        <begin position="12"/>
        <end position="23"/>
    </location>
</feature>